<evidence type="ECO:0000256" key="2">
    <source>
        <dbReference type="ARBA" id="ARBA00022679"/>
    </source>
</evidence>
<dbReference type="PANTHER" id="PTHR19136">
    <property type="entry name" value="MOLYBDENUM COFACTOR GUANYLYLTRANSFERASE"/>
    <property type="match status" value="1"/>
</dbReference>
<keyword evidence="3" id="KW-0479">Metal-binding</keyword>
<evidence type="ECO:0000256" key="4">
    <source>
        <dbReference type="ARBA" id="ARBA00022741"/>
    </source>
</evidence>
<evidence type="ECO:0000313" key="10">
    <source>
        <dbReference type="Proteomes" id="UP000176050"/>
    </source>
</evidence>
<dbReference type="InterPro" id="IPR025877">
    <property type="entry name" value="MobA-like_NTP_Trfase"/>
</dbReference>
<dbReference type="PANTHER" id="PTHR19136:SF81">
    <property type="entry name" value="MOLYBDENUM COFACTOR GUANYLYLTRANSFERASE"/>
    <property type="match status" value="1"/>
</dbReference>
<evidence type="ECO:0000259" key="8">
    <source>
        <dbReference type="Pfam" id="PF12804"/>
    </source>
</evidence>
<evidence type="ECO:0000256" key="6">
    <source>
        <dbReference type="ARBA" id="ARBA00023134"/>
    </source>
</evidence>
<reference evidence="9 10" key="1">
    <citation type="submission" date="2016-10" db="EMBL/GenBank/DDBJ databases">
        <title>Lutibacter sp. LPB0138, isolated from marine gastropod.</title>
        <authorList>
            <person name="Kim E."/>
            <person name="Yi H."/>
        </authorList>
    </citation>
    <scope>NUCLEOTIDE SEQUENCE [LARGE SCALE GENOMIC DNA]</scope>
    <source>
        <strain evidence="9 10">LPB0138</strain>
    </source>
</reference>
<name>A0A1D8P8G5_9FLAO</name>
<dbReference type="STRING" id="1850246.LPB138_09410"/>
<keyword evidence="9" id="KW-0548">Nucleotidyltransferase</keyword>
<dbReference type="EMBL" id="CP017478">
    <property type="protein sequence ID" value="AOW20874.1"/>
    <property type="molecule type" value="Genomic_DNA"/>
</dbReference>
<proteinExistence type="predicted"/>
<dbReference type="GO" id="GO:0005525">
    <property type="term" value="F:GTP binding"/>
    <property type="evidence" value="ECO:0007669"/>
    <property type="project" value="UniProtKB-KW"/>
</dbReference>
<keyword evidence="1" id="KW-0963">Cytoplasm</keyword>
<keyword evidence="4" id="KW-0547">Nucleotide-binding</keyword>
<evidence type="ECO:0000256" key="5">
    <source>
        <dbReference type="ARBA" id="ARBA00022842"/>
    </source>
</evidence>
<keyword evidence="5" id="KW-0460">Magnesium</keyword>
<keyword evidence="7" id="KW-0501">Molybdenum cofactor biosynthesis</keyword>
<protein>
    <submittedName>
        <fullName evidence="9">Molybdenum cofactor guanylyltransferase</fullName>
    </submittedName>
</protein>
<dbReference type="CDD" id="cd02503">
    <property type="entry name" value="MobA"/>
    <property type="match status" value="1"/>
</dbReference>
<dbReference type="Proteomes" id="UP000176050">
    <property type="component" value="Chromosome"/>
</dbReference>
<gene>
    <name evidence="9" type="ORF">LPB138_09410</name>
</gene>
<keyword evidence="10" id="KW-1185">Reference proteome</keyword>
<dbReference type="InterPro" id="IPR029044">
    <property type="entry name" value="Nucleotide-diphossugar_trans"/>
</dbReference>
<dbReference type="Gene3D" id="3.90.550.10">
    <property type="entry name" value="Spore Coat Polysaccharide Biosynthesis Protein SpsA, Chain A"/>
    <property type="match status" value="1"/>
</dbReference>
<organism evidence="9 10">
    <name type="scientific">Urechidicola croceus</name>
    <dbReference type="NCBI Taxonomy" id="1850246"/>
    <lineage>
        <taxon>Bacteria</taxon>
        <taxon>Pseudomonadati</taxon>
        <taxon>Bacteroidota</taxon>
        <taxon>Flavobacteriia</taxon>
        <taxon>Flavobacteriales</taxon>
        <taxon>Flavobacteriaceae</taxon>
        <taxon>Urechidicola</taxon>
    </lineage>
</organism>
<sequence length="377" mass="43099">MSKHRKHTKLTRRNNGNYANNEIAILGVKCSIITDLVQKTAKKLQKTVKIAYLDASHNNEIVAPSIDTYTFHSSGNLDANCVEELNPFNARIQLSQYDLVFINGNHYQGEKQILILDNEKEASVLKRLDQLTNIQFVIKMSDDSKYFDFLEEKYPHIKNLKCYQIDEIDKISNHINNLIQENIAPVQSLILAGGLSSRMGTDKGLLDYHGMPQREYLYEQLSKIFLHYNEGQKGVYYSARQHQDISGNSIVDKFKGLGPFGAICSAFQENPNTAWFVIATDVPFVNNKIIHTLLKHRNPKKIATTVKGKGKEFPEPLITIWEPKAYPILLSYLAQGYSCPRKVLINSDVEIVEIDDYYIQNINTPQEFEQAKKELNK</sequence>
<accession>A0A1D8P8G5</accession>
<dbReference type="InterPro" id="IPR013482">
    <property type="entry name" value="Molybde_CF_guanTrfase"/>
</dbReference>
<dbReference type="KEGG" id="lul:LPB138_09410"/>
<dbReference type="GO" id="GO:0046872">
    <property type="term" value="F:metal ion binding"/>
    <property type="evidence" value="ECO:0007669"/>
    <property type="project" value="UniProtKB-KW"/>
</dbReference>
<dbReference type="RefSeq" id="WP_070237038.1">
    <property type="nucleotide sequence ID" value="NZ_CP017478.1"/>
</dbReference>
<evidence type="ECO:0000256" key="3">
    <source>
        <dbReference type="ARBA" id="ARBA00022723"/>
    </source>
</evidence>
<keyword evidence="2 9" id="KW-0808">Transferase</keyword>
<dbReference type="GO" id="GO:0016779">
    <property type="term" value="F:nucleotidyltransferase activity"/>
    <property type="evidence" value="ECO:0007669"/>
    <property type="project" value="UniProtKB-KW"/>
</dbReference>
<dbReference type="GO" id="GO:0006777">
    <property type="term" value="P:Mo-molybdopterin cofactor biosynthetic process"/>
    <property type="evidence" value="ECO:0007669"/>
    <property type="project" value="UniProtKB-KW"/>
</dbReference>
<dbReference type="AlphaFoldDB" id="A0A1D8P8G5"/>
<dbReference type="SUPFAM" id="SSF53448">
    <property type="entry name" value="Nucleotide-diphospho-sugar transferases"/>
    <property type="match status" value="1"/>
</dbReference>
<dbReference type="Pfam" id="PF12804">
    <property type="entry name" value="NTP_transf_3"/>
    <property type="match status" value="1"/>
</dbReference>
<feature type="domain" description="MobA-like NTP transferase" evidence="8">
    <location>
        <begin position="189"/>
        <end position="335"/>
    </location>
</feature>
<evidence type="ECO:0000256" key="7">
    <source>
        <dbReference type="ARBA" id="ARBA00023150"/>
    </source>
</evidence>
<evidence type="ECO:0000256" key="1">
    <source>
        <dbReference type="ARBA" id="ARBA00022490"/>
    </source>
</evidence>
<evidence type="ECO:0000313" key="9">
    <source>
        <dbReference type="EMBL" id="AOW20874.1"/>
    </source>
</evidence>
<keyword evidence="6" id="KW-0342">GTP-binding</keyword>
<dbReference type="OrthoDB" id="9788394at2"/>